<accession>A0A2H3C037</accession>
<dbReference type="AlphaFoldDB" id="A0A2H3C037"/>
<proteinExistence type="predicted"/>
<dbReference type="EMBL" id="KZ293416">
    <property type="protein sequence ID" value="PBK76471.1"/>
    <property type="molecule type" value="Genomic_DNA"/>
</dbReference>
<sequence length="77" mass="8466">MEQTLFSIMFPAAVASQLEIQKLPLAMKNRLCILNDIFGLESMARSPGCTAFRPRIFETLLPASRGLLASLSKAQNP</sequence>
<reference evidence="2" key="1">
    <citation type="journal article" date="2017" name="Nat. Ecol. Evol.">
        <title>Genome expansion and lineage-specific genetic innovations in the forest pathogenic fungi Armillaria.</title>
        <authorList>
            <person name="Sipos G."/>
            <person name="Prasanna A.N."/>
            <person name="Walter M.C."/>
            <person name="O'Connor E."/>
            <person name="Balint B."/>
            <person name="Krizsan K."/>
            <person name="Kiss B."/>
            <person name="Hess J."/>
            <person name="Varga T."/>
            <person name="Slot J."/>
            <person name="Riley R."/>
            <person name="Boka B."/>
            <person name="Rigling D."/>
            <person name="Barry K."/>
            <person name="Lee J."/>
            <person name="Mihaltcheva S."/>
            <person name="LaButti K."/>
            <person name="Lipzen A."/>
            <person name="Waldron R."/>
            <person name="Moloney N.M."/>
            <person name="Sperisen C."/>
            <person name="Kredics L."/>
            <person name="Vagvoelgyi C."/>
            <person name="Patrignani A."/>
            <person name="Fitzpatrick D."/>
            <person name="Nagy I."/>
            <person name="Doyle S."/>
            <person name="Anderson J.B."/>
            <person name="Grigoriev I.V."/>
            <person name="Gueldener U."/>
            <person name="Muensterkoetter M."/>
            <person name="Nagy L.G."/>
        </authorList>
    </citation>
    <scope>NUCLEOTIDE SEQUENCE [LARGE SCALE GENOMIC DNA]</scope>
    <source>
        <strain evidence="2">28-4</strain>
    </source>
</reference>
<evidence type="ECO:0000313" key="2">
    <source>
        <dbReference type="Proteomes" id="UP000218334"/>
    </source>
</evidence>
<protein>
    <submittedName>
        <fullName evidence="1">Uncharacterized protein</fullName>
    </submittedName>
</protein>
<dbReference type="Proteomes" id="UP000218334">
    <property type="component" value="Unassembled WGS sequence"/>
</dbReference>
<gene>
    <name evidence="1" type="ORF">ARMSODRAFT_227227</name>
</gene>
<name>A0A2H3C037_9AGAR</name>
<keyword evidence="2" id="KW-1185">Reference proteome</keyword>
<organism evidence="1 2">
    <name type="scientific">Armillaria solidipes</name>
    <dbReference type="NCBI Taxonomy" id="1076256"/>
    <lineage>
        <taxon>Eukaryota</taxon>
        <taxon>Fungi</taxon>
        <taxon>Dikarya</taxon>
        <taxon>Basidiomycota</taxon>
        <taxon>Agaricomycotina</taxon>
        <taxon>Agaricomycetes</taxon>
        <taxon>Agaricomycetidae</taxon>
        <taxon>Agaricales</taxon>
        <taxon>Marasmiineae</taxon>
        <taxon>Physalacriaceae</taxon>
        <taxon>Armillaria</taxon>
    </lineage>
</organism>
<evidence type="ECO:0000313" key="1">
    <source>
        <dbReference type="EMBL" id="PBK76471.1"/>
    </source>
</evidence>